<evidence type="ECO:0000313" key="7">
    <source>
        <dbReference type="Proteomes" id="UP000613580"/>
    </source>
</evidence>
<evidence type="ECO:0000256" key="3">
    <source>
        <dbReference type="ARBA" id="ARBA00022833"/>
    </source>
</evidence>
<keyword evidence="3" id="KW-0862">Zinc</keyword>
<dbReference type="InterPro" id="IPR002893">
    <property type="entry name" value="Znf_MYND"/>
</dbReference>
<dbReference type="SUPFAM" id="SSF144232">
    <property type="entry name" value="HIT/MYND zinc finger-like"/>
    <property type="match status" value="1"/>
</dbReference>
<dbReference type="PROSITE" id="PS50865">
    <property type="entry name" value="ZF_MYND_2"/>
    <property type="match status" value="1"/>
</dbReference>
<name>A0A8H6W5R7_MYCCL</name>
<evidence type="ECO:0000256" key="1">
    <source>
        <dbReference type="ARBA" id="ARBA00022723"/>
    </source>
</evidence>
<keyword evidence="1" id="KW-0479">Metal-binding</keyword>
<feature type="domain" description="MYND-type" evidence="5">
    <location>
        <begin position="455"/>
        <end position="494"/>
    </location>
</feature>
<protein>
    <recommendedName>
        <fullName evidence="5">MYND-type domain-containing protein</fullName>
    </recommendedName>
</protein>
<organism evidence="6 7">
    <name type="scientific">Mycena chlorophos</name>
    <name type="common">Agaric fungus</name>
    <name type="synonym">Agaricus chlorophos</name>
    <dbReference type="NCBI Taxonomy" id="658473"/>
    <lineage>
        <taxon>Eukaryota</taxon>
        <taxon>Fungi</taxon>
        <taxon>Dikarya</taxon>
        <taxon>Basidiomycota</taxon>
        <taxon>Agaricomycotina</taxon>
        <taxon>Agaricomycetes</taxon>
        <taxon>Agaricomycetidae</taxon>
        <taxon>Agaricales</taxon>
        <taxon>Marasmiineae</taxon>
        <taxon>Mycenaceae</taxon>
        <taxon>Mycena</taxon>
    </lineage>
</organism>
<dbReference type="Proteomes" id="UP000613580">
    <property type="component" value="Unassembled WGS sequence"/>
</dbReference>
<dbReference type="AlphaFoldDB" id="A0A8H6W5R7"/>
<accession>A0A8H6W5R7</accession>
<reference evidence="6" key="1">
    <citation type="submission" date="2020-05" db="EMBL/GenBank/DDBJ databases">
        <title>Mycena genomes resolve the evolution of fungal bioluminescence.</title>
        <authorList>
            <person name="Tsai I.J."/>
        </authorList>
    </citation>
    <scope>NUCLEOTIDE SEQUENCE</scope>
    <source>
        <strain evidence="6">110903Hualien_Pintung</strain>
    </source>
</reference>
<comment type="caution">
    <text evidence="6">The sequence shown here is derived from an EMBL/GenBank/DDBJ whole genome shotgun (WGS) entry which is preliminary data.</text>
</comment>
<dbReference type="EMBL" id="JACAZE010000013">
    <property type="protein sequence ID" value="KAF7300294.1"/>
    <property type="molecule type" value="Genomic_DNA"/>
</dbReference>
<evidence type="ECO:0000256" key="2">
    <source>
        <dbReference type="ARBA" id="ARBA00022771"/>
    </source>
</evidence>
<keyword evidence="7" id="KW-1185">Reference proteome</keyword>
<proteinExistence type="predicted"/>
<evidence type="ECO:0000259" key="5">
    <source>
        <dbReference type="PROSITE" id="PS50865"/>
    </source>
</evidence>
<evidence type="ECO:0000313" key="6">
    <source>
        <dbReference type="EMBL" id="KAF7300294.1"/>
    </source>
</evidence>
<dbReference type="Pfam" id="PF01753">
    <property type="entry name" value="zf-MYND"/>
    <property type="match status" value="1"/>
</dbReference>
<dbReference type="Gene3D" id="6.10.140.2220">
    <property type="match status" value="1"/>
</dbReference>
<gene>
    <name evidence="6" type="ORF">HMN09_00912500</name>
</gene>
<evidence type="ECO:0000256" key="4">
    <source>
        <dbReference type="PROSITE-ProRule" id="PRU00134"/>
    </source>
</evidence>
<keyword evidence="2 4" id="KW-0863">Zinc-finger</keyword>
<dbReference type="GO" id="GO:0008270">
    <property type="term" value="F:zinc ion binding"/>
    <property type="evidence" value="ECO:0007669"/>
    <property type="project" value="UniProtKB-KW"/>
</dbReference>
<sequence>MDAPFALENLDTLPLHIRIPARALAQMDLINPPKNLDSATPFAFFSRIKESHKQVLLPLFWILLDPARIPPVDDDLAEKSLLIESVIRAIRAIGSGPHWVPDGTPDIQPEIRPFRQLWERMWPWIQFLFENRHLLPSIGRSRSTRREVLVAFFQLSFCLFVKDMHTAYGKPGFYEILFYTWRLSFSDPPLVHRAIVMFLPGDELSQAQLDDVLAGAGGTLDDLAQTFAQAFHLYAQRVDGDSARPDRLGFADREAIVSAGRAIQSIDSLTASDPHSGTGLFIDALLQRVKVADLVRLLAHCAAIAKHPPDSFSKHYWQSWDSSFSVLVIISEWLILSSRPRLITALKQGFLTSIAAFCCRRPLSADGYRSIGIVIENVLQPSTALRTVNEAMLPALSLCEPLSCATSFRALPIADGWDKLVAMSQFSASAFAGPSVLGIEEHEPDLLEACSNPECDRIGDKNTFRRCSSCLSVSYCSKRCQREDWVVGKHRATCSIHREVYQHIAQYFSSRDLRGLRRLMHHYSSALESTFYYALASARRRIVTEPRRTHSVPAIIVNFDGFRGQMPEIQGVISYSGDTTIHRDAALWCDWLERAQRSAGRMVLRVVKLTLDELPLVIPLPYRTNNCGSALEQAAAQILAEIENTVRPDSEEEKDLFCDRWDTLEMPAGFVVVH</sequence>
<dbReference type="OrthoDB" id="3065134at2759"/>